<dbReference type="Pfam" id="PF04099">
    <property type="entry name" value="Sybindin"/>
    <property type="match status" value="1"/>
</dbReference>
<keyword evidence="2 6" id="KW-0256">Endoplasmic reticulum</keyword>
<keyword evidence="4 6" id="KW-0333">Golgi apparatus</keyword>
<keyword evidence="9" id="KW-1185">Reference proteome</keyword>
<dbReference type="Gene3D" id="3.30.450.70">
    <property type="match status" value="1"/>
</dbReference>
<evidence type="ECO:0000256" key="4">
    <source>
        <dbReference type="ARBA" id="ARBA00023034"/>
    </source>
</evidence>
<comment type="subunit">
    <text evidence="6">Part of the multisubunit transport protein particle (TRAPP) complex.</text>
</comment>
<dbReference type="GeneID" id="40305618"/>
<accession>A0A2A9MLR1</accession>
<dbReference type="SMART" id="SM01399">
    <property type="entry name" value="Sybindin"/>
    <property type="match status" value="1"/>
</dbReference>
<dbReference type="STRING" id="94643.A0A2A9MLR1"/>
<dbReference type="GO" id="GO:0005794">
    <property type="term" value="C:Golgi apparatus"/>
    <property type="evidence" value="ECO:0007669"/>
    <property type="project" value="UniProtKB-SubCell"/>
</dbReference>
<dbReference type="OrthoDB" id="246406at2759"/>
<dbReference type="RefSeq" id="XP_029222223.1">
    <property type="nucleotide sequence ID" value="XM_029359310.1"/>
</dbReference>
<feature type="region of interest" description="Disordered" evidence="7">
    <location>
        <begin position="90"/>
        <end position="121"/>
    </location>
</feature>
<dbReference type="VEuPathDB" id="ToxoDB:BESB_005550"/>
<dbReference type="AlphaFoldDB" id="A0A2A9MLR1"/>
<dbReference type="InterPro" id="IPR007233">
    <property type="entry name" value="TRAPPC"/>
</dbReference>
<evidence type="ECO:0000256" key="6">
    <source>
        <dbReference type="RuleBase" id="RU366065"/>
    </source>
</evidence>
<evidence type="ECO:0000313" key="9">
    <source>
        <dbReference type="Proteomes" id="UP000224006"/>
    </source>
</evidence>
<feature type="region of interest" description="Disordered" evidence="7">
    <location>
        <begin position="145"/>
        <end position="164"/>
    </location>
</feature>
<dbReference type="SUPFAM" id="SSF64356">
    <property type="entry name" value="SNARE-like"/>
    <property type="match status" value="1"/>
</dbReference>
<sequence length="261" mass="27216">MIFSFYIFHRHQCIYSILLSHREEAFIDGAGGESSVSTPGAGSTLFLPTAAGLSANSGRPGTRQGASTDGNLAAGASLGGGSQASLLPRGASAAGKAAEDSRGALAKGGVGSEAGNPHTRQQQHLEKLLSGLLFSMKTFCEQIGPQPQQPGGLQSGGGRGGGSVASQLQQRRACAAIGGPFHAFTTSTYKLHCLETPTGYKFVCLTSPEVPTLRDSLHHIYVAFFVEFVVQAPGYLPGLAVTQPIFVEQLVAFLKSLPYYT</sequence>
<feature type="compositionally biased region" description="Polar residues" evidence="7">
    <location>
        <begin position="54"/>
        <end position="70"/>
    </location>
</feature>
<dbReference type="PANTHER" id="PTHR23249">
    <property type="entry name" value="TRAFFICKING PROTEIN PARTICLE COMPLEX SUBUNIT"/>
    <property type="match status" value="1"/>
</dbReference>
<organism evidence="8 9">
    <name type="scientific">Besnoitia besnoiti</name>
    <name type="common">Apicomplexan protozoan</name>
    <dbReference type="NCBI Taxonomy" id="94643"/>
    <lineage>
        <taxon>Eukaryota</taxon>
        <taxon>Sar</taxon>
        <taxon>Alveolata</taxon>
        <taxon>Apicomplexa</taxon>
        <taxon>Conoidasida</taxon>
        <taxon>Coccidia</taxon>
        <taxon>Eucoccidiorida</taxon>
        <taxon>Eimeriorina</taxon>
        <taxon>Sarcocystidae</taxon>
        <taxon>Besnoitia</taxon>
    </lineage>
</organism>
<protein>
    <recommendedName>
        <fullName evidence="6">Trafficking protein particle complex subunit</fullName>
    </recommendedName>
</protein>
<comment type="caution">
    <text evidence="8">The sequence shown here is derived from an EMBL/GenBank/DDBJ whole genome shotgun (WGS) entry which is preliminary data.</text>
</comment>
<dbReference type="GO" id="GO:0005783">
    <property type="term" value="C:endoplasmic reticulum"/>
    <property type="evidence" value="ECO:0007669"/>
    <property type="project" value="UniProtKB-SubCell"/>
</dbReference>
<gene>
    <name evidence="8" type="ORF">BESB_005550</name>
</gene>
<proteinExistence type="inferred from homology"/>
<dbReference type="PANTHER" id="PTHR23249:SF16">
    <property type="entry name" value="TRAFFICKING PROTEIN PARTICLE COMPLEX SUBUNIT 1"/>
    <property type="match status" value="1"/>
</dbReference>
<dbReference type="GO" id="GO:0006888">
    <property type="term" value="P:endoplasmic reticulum to Golgi vesicle-mediated transport"/>
    <property type="evidence" value="ECO:0007669"/>
    <property type="project" value="UniProtKB-UniRule"/>
</dbReference>
<keyword evidence="3 6" id="KW-0931">ER-Golgi transport</keyword>
<dbReference type="InterPro" id="IPR011012">
    <property type="entry name" value="Longin-like_dom_sf"/>
</dbReference>
<feature type="compositionally biased region" description="Gly residues" evidence="7">
    <location>
        <begin position="153"/>
        <end position="163"/>
    </location>
</feature>
<reference evidence="8 9" key="1">
    <citation type="submission" date="2017-09" db="EMBL/GenBank/DDBJ databases">
        <title>Genome sequencing of Besnoitia besnoiti strain Bb-Ger1.</title>
        <authorList>
            <person name="Schares G."/>
            <person name="Venepally P."/>
            <person name="Lorenzi H.A."/>
        </authorList>
    </citation>
    <scope>NUCLEOTIDE SEQUENCE [LARGE SCALE GENOMIC DNA]</scope>
    <source>
        <strain evidence="8 9">Bb-Ger1</strain>
    </source>
</reference>
<dbReference type="GO" id="GO:0030008">
    <property type="term" value="C:TRAPP complex"/>
    <property type="evidence" value="ECO:0007669"/>
    <property type="project" value="UniProtKB-UniRule"/>
</dbReference>
<evidence type="ECO:0000256" key="7">
    <source>
        <dbReference type="SAM" id="MobiDB-lite"/>
    </source>
</evidence>
<dbReference type="KEGG" id="bbes:BESB_005550"/>
<feature type="region of interest" description="Disordered" evidence="7">
    <location>
        <begin position="52"/>
        <end position="74"/>
    </location>
</feature>
<evidence type="ECO:0000256" key="2">
    <source>
        <dbReference type="ARBA" id="ARBA00022824"/>
    </source>
</evidence>
<name>A0A2A9MLR1_BESBE</name>
<evidence type="ECO:0000256" key="3">
    <source>
        <dbReference type="ARBA" id="ARBA00022892"/>
    </source>
</evidence>
<dbReference type="EMBL" id="NWUJ01000001">
    <property type="protein sequence ID" value="PFH38214.1"/>
    <property type="molecule type" value="Genomic_DNA"/>
</dbReference>
<keyword evidence="1 6" id="KW-0813">Transport</keyword>
<comment type="subcellular location">
    <subcellularLocation>
        <location evidence="6">Endoplasmic reticulum</location>
    </subcellularLocation>
    <subcellularLocation>
        <location evidence="6">Golgi apparatus</location>
        <location evidence="6">cis-Golgi network</location>
    </subcellularLocation>
</comment>
<dbReference type="Proteomes" id="UP000224006">
    <property type="component" value="Chromosome I"/>
</dbReference>
<evidence type="ECO:0000313" key="8">
    <source>
        <dbReference type="EMBL" id="PFH38214.1"/>
    </source>
</evidence>
<evidence type="ECO:0000256" key="1">
    <source>
        <dbReference type="ARBA" id="ARBA00022448"/>
    </source>
</evidence>
<comment type="similarity">
    <text evidence="5">Belongs to the TRAPP small subunits family. BET5 subfamily.</text>
</comment>
<evidence type="ECO:0000256" key="5">
    <source>
        <dbReference type="ARBA" id="ARBA00038167"/>
    </source>
</evidence>